<dbReference type="GO" id="GO:0016787">
    <property type="term" value="F:hydrolase activity"/>
    <property type="evidence" value="ECO:0007669"/>
    <property type="project" value="UniProtKB-KW"/>
</dbReference>
<gene>
    <name evidence="2" type="ORF">FAS41_25525</name>
</gene>
<evidence type="ECO:0000259" key="1">
    <source>
        <dbReference type="Pfam" id="PF12697"/>
    </source>
</evidence>
<dbReference type="SUPFAM" id="SSF53474">
    <property type="entry name" value="alpha/beta-Hydrolases"/>
    <property type="match status" value="1"/>
</dbReference>
<protein>
    <submittedName>
        <fullName evidence="2">Alpha/beta hydrolase</fullName>
    </submittedName>
</protein>
<sequence>MVLQATDRHRHDLGRQRPSCRALRYAAVSQSERVLQQEIPAWAQAALRTRPESFYADSDKVPVHYLAWNPDDYRKPGLVFVHGFRGHAHWWDHIAPLFIDDFRVYALDLSGMGESGWRRSYSPLLYAGDIAAVVRHAGLEGATLVGHSFGGSRVLRACTLIPELLRLAVIVDSSIRYSDSARPIAADRPLGGKVYPNCESALQRFRLLPEQPSLDWARRHIAAKSIRQVDEGWAWCFDPQLPPPEVEADGPALIAQIRVPLRMIAGELSTVVPPDRLRRMDQLLRQLPNGKAPVVIPGGYHHLMLDQPVALIAALKAILAEF</sequence>
<dbReference type="Proteomes" id="UP000306635">
    <property type="component" value="Unassembled WGS sequence"/>
</dbReference>
<feature type="domain" description="AB hydrolase-1" evidence="1">
    <location>
        <begin position="78"/>
        <end position="314"/>
    </location>
</feature>
<dbReference type="PANTHER" id="PTHR43798">
    <property type="entry name" value="MONOACYLGLYCEROL LIPASE"/>
    <property type="match status" value="1"/>
</dbReference>
<keyword evidence="3" id="KW-1185">Reference proteome</keyword>
<proteinExistence type="predicted"/>
<dbReference type="InterPro" id="IPR000073">
    <property type="entry name" value="AB_hydrolase_1"/>
</dbReference>
<dbReference type="InterPro" id="IPR029058">
    <property type="entry name" value="AB_hydrolase_fold"/>
</dbReference>
<dbReference type="InterPro" id="IPR050266">
    <property type="entry name" value="AB_hydrolase_sf"/>
</dbReference>
<keyword evidence="2" id="KW-0378">Hydrolase</keyword>
<evidence type="ECO:0000313" key="2">
    <source>
        <dbReference type="EMBL" id="TLX71343.1"/>
    </source>
</evidence>
<name>A0A5R9QPA0_9PSED</name>
<accession>A0A5R9QPA0</accession>
<organism evidence="2 3">
    <name type="scientific">Pseudomonas nicosulfuronedens</name>
    <dbReference type="NCBI Taxonomy" id="2571105"/>
    <lineage>
        <taxon>Bacteria</taxon>
        <taxon>Pseudomonadati</taxon>
        <taxon>Pseudomonadota</taxon>
        <taxon>Gammaproteobacteria</taxon>
        <taxon>Pseudomonadales</taxon>
        <taxon>Pseudomonadaceae</taxon>
        <taxon>Pseudomonas</taxon>
    </lineage>
</organism>
<reference evidence="2 3" key="1">
    <citation type="submission" date="2019-04" db="EMBL/GenBank/DDBJ databases">
        <authorList>
            <person name="Li M."/>
        </authorList>
    </citation>
    <scope>NUCLEOTIDE SEQUENCE [LARGE SCALE GENOMIC DNA]</scope>
    <source>
        <strain evidence="2 3">LAM1902</strain>
    </source>
</reference>
<dbReference type="OrthoDB" id="8680283at2"/>
<comment type="caution">
    <text evidence="2">The sequence shown here is derived from an EMBL/GenBank/DDBJ whole genome shotgun (WGS) entry which is preliminary data.</text>
</comment>
<dbReference type="AlphaFoldDB" id="A0A5R9QPA0"/>
<dbReference type="PRINTS" id="PR00111">
    <property type="entry name" value="ABHYDROLASE"/>
</dbReference>
<dbReference type="PANTHER" id="PTHR43798:SF33">
    <property type="entry name" value="HYDROLASE, PUTATIVE (AFU_ORTHOLOGUE AFUA_2G14860)-RELATED"/>
    <property type="match status" value="1"/>
</dbReference>
<evidence type="ECO:0000313" key="3">
    <source>
        <dbReference type="Proteomes" id="UP000306635"/>
    </source>
</evidence>
<dbReference type="Pfam" id="PF12697">
    <property type="entry name" value="Abhydrolase_6"/>
    <property type="match status" value="1"/>
</dbReference>
<dbReference type="GO" id="GO:0016020">
    <property type="term" value="C:membrane"/>
    <property type="evidence" value="ECO:0007669"/>
    <property type="project" value="TreeGrafter"/>
</dbReference>
<dbReference type="EMBL" id="SWDV01000041">
    <property type="protein sequence ID" value="TLX71343.1"/>
    <property type="molecule type" value="Genomic_DNA"/>
</dbReference>
<dbReference type="Gene3D" id="3.40.50.1820">
    <property type="entry name" value="alpha/beta hydrolase"/>
    <property type="match status" value="1"/>
</dbReference>